<gene>
    <name evidence="2" type="ORF">J4E00_10295</name>
</gene>
<evidence type="ECO:0000313" key="3">
    <source>
        <dbReference type="Proteomes" id="UP000664369"/>
    </source>
</evidence>
<evidence type="ECO:0000313" key="2">
    <source>
        <dbReference type="EMBL" id="MBO2009440.1"/>
    </source>
</evidence>
<organism evidence="2 3">
    <name type="scientific">Hymenobacter negativus</name>
    <dbReference type="NCBI Taxonomy" id="2795026"/>
    <lineage>
        <taxon>Bacteria</taxon>
        <taxon>Pseudomonadati</taxon>
        <taxon>Bacteroidota</taxon>
        <taxon>Cytophagia</taxon>
        <taxon>Cytophagales</taxon>
        <taxon>Hymenobacteraceae</taxon>
        <taxon>Hymenobacter</taxon>
    </lineage>
</organism>
<dbReference type="Proteomes" id="UP000664369">
    <property type="component" value="Unassembled WGS sequence"/>
</dbReference>
<accession>A0ABS3QDY2</accession>
<protein>
    <submittedName>
        <fullName evidence="2">Uncharacterized protein</fullName>
    </submittedName>
</protein>
<keyword evidence="3" id="KW-1185">Reference proteome</keyword>
<comment type="caution">
    <text evidence="2">The sequence shown here is derived from an EMBL/GenBank/DDBJ whole genome shotgun (WGS) entry which is preliminary data.</text>
</comment>
<evidence type="ECO:0000256" key="1">
    <source>
        <dbReference type="SAM" id="MobiDB-lite"/>
    </source>
</evidence>
<dbReference type="RefSeq" id="WP_208175073.1">
    <property type="nucleotide sequence ID" value="NZ_JAGETZ010000004.1"/>
</dbReference>
<dbReference type="EMBL" id="JAGETZ010000004">
    <property type="protein sequence ID" value="MBO2009440.1"/>
    <property type="molecule type" value="Genomic_DNA"/>
</dbReference>
<reference evidence="2 3" key="1">
    <citation type="submission" date="2021-03" db="EMBL/GenBank/DDBJ databases">
        <authorList>
            <person name="Kim M.K."/>
        </authorList>
    </citation>
    <scope>NUCLEOTIDE SEQUENCE [LARGE SCALE GENOMIC DNA]</scope>
    <source>
        <strain evidence="2 3">BT442</strain>
    </source>
</reference>
<sequence>MNPDFTPTQIRVNDLLAQQLKATGCRGGRLQLRLTSGAGLVSISGYHHSGKNVEETPGDQTLTRQRLEDFVR</sequence>
<proteinExistence type="predicted"/>
<feature type="region of interest" description="Disordered" evidence="1">
    <location>
        <begin position="45"/>
        <end position="72"/>
    </location>
</feature>
<name>A0ABS3QDY2_9BACT</name>